<dbReference type="InterPro" id="IPR043183">
    <property type="entry name" value="DNJB2/6-like"/>
</dbReference>
<comment type="caution">
    <text evidence="4">The sequence shown here is derived from an EMBL/GenBank/DDBJ whole genome shotgun (WGS) entry which is preliminary data.</text>
</comment>
<keyword evidence="1" id="KW-0143">Chaperone</keyword>
<gene>
    <name evidence="4" type="ORF">COCON_G00042790</name>
</gene>
<evidence type="ECO:0000259" key="3">
    <source>
        <dbReference type="PROSITE" id="PS50076"/>
    </source>
</evidence>
<feature type="domain" description="J" evidence="3">
    <location>
        <begin position="3"/>
        <end position="69"/>
    </location>
</feature>
<dbReference type="InterPro" id="IPR018253">
    <property type="entry name" value="DnaJ_domain_CS"/>
</dbReference>
<accession>A0A9Q1I4R2</accession>
<sequence length="225" mass="25338">MMDYYHILGVPEKASSEDIKKAYRKLALKWHPDKNPDNKEQAENKFKEIAEAYEVLSDGSRREDYDRNDRRDADFGHPSAFWSTSFRDPNDVFRDFFQDDFGFGGRGFPGAPSWQPSNCKTWEFRPFSGGNPGQSTWEKVLGWIGFSSSSTSTHTRVVNGRSVTTKTMKANGQERTEIRENGVLTSVKINGVEDQAARDEAQGREANGNLVTGSLGAEGRRRPAM</sequence>
<evidence type="ECO:0000313" key="4">
    <source>
        <dbReference type="EMBL" id="KAJ8281760.1"/>
    </source>
</evidence>
<dbReference type="InterPro" id="IPR001623">
    <property type="entry name" value="DnaJ_domain"/>
</dbReference>
<reference evidence="4" key="1">
    <citation type="journal article" date="2023" name="Science">
        <title>Genome structures resolve the early diversification of teleost fishes.</title>
        <authorList>
            <person name="Parey E."/>
            <person name="Louis A."/>
            <person name="Montfort J."/>
            <person name="Bouchez O."/>
            <person name="Roques C."/>
            <person name="Iampietro C."/>
            <person name="Lluch J."/>
            <person name="Castinel A."/>
            <person name="Donnadieu C."/>
            <person name="Desvignes T."/>
            <person name="Floi Bucao C."/>
            <person name="Jouanno E."/>
            <person name="Wen M."/>
            <person name="Mejri S."/>
            <person name="Dirks R."/>
            <person name="Jansen H."/>
            <person name="Henkel C."/>
            <person name="Chen W.J."/>
            <person name="Zahm M."/>
            <person name="Cabau C."/>
            <person name="Klopp C."/>
            <person name="Thompson A.W."/>
            <person name="Robinson-Rechavi M."/>
            <person name="Braasch I."/>
            <person name="Lecointre G."/>
            <person name="Bobe J."/>
            <person name="Postlethwait J.H."/>
            <person name="Berthelot C."/>
            <person name="Roest Crollius H."/>
            <person name="Guiguen Y."/>
        </authorList>
    </citation>
    <scope>NUCLEOTIDE SEQUENCE</scope>
    <source>
        <strain evidence="4">Concon-B</strain>
    </source>
</reference>
<dbReference type="PROSITE" id="PS00636">
    <property type="entry name" value="DNAJ_1"/>
    <property type="match status" value="1"/>
</dbReference>
<dbReference type="AlphaFoldDB" id="A0A9Q1I4R2"/>
<evidence type="ECO:0000256" key="1">
    <source>
        <dbReference type="ARBA" id="ARBA00023186"/>
    </source>
</evidence>
<feature type="region of interest" description="Disordered" evidence="2">
    <location>
        <begin position="195"/>
        <end position="225"/>
    </location>
</feature>
<dbReference type="SUPFAM" id="SSF46565">
    <property type="entry name" value="Chaperone J-domain"/>
    <property type="match status" value="1"/>
</dbReference>
<dbReference type="InterPro" id="IPR036869">
    <property type="entry name" value="J_dom_sf"/>
</dbReference>
<proteinExistence type="predicted"/>
<dbReference type="GO" id="GO:0030544">
    <property type="term" value="F:Hsp70 protein binding"/>
    <property type="evidence" value="ECO:0007669"/>
    <property type="project" value="InterPro"/>
</dbReference>
<protein>
    <recommendedName>
        <fullName evidence="3">J domain-containing protein</fullName>
    </recommendedName>
</protein>
<dbReference type="Gene3D" id="1.10.287.110">
    <property type="entry name" value="DnaJ domain"/>
    <property type="match status" value="1"/>
</dbReference>
<dbReference type="Proteomes" id="UP001152803">
    <property type="component" value="Unassembled WGS sequence"/>
</dbReference>
<dbReference type="PANTHER" id="PTHR45168">
    <property type="entry name" value="DNAJ HOMOLOG SUBFAMILY B MEMBER 2"/>
    <property type="match status" value="1"/>
</dbReference>
<dbReference type="GO" id="GO:0051082">
    <property type="term" value="F:unfolded protein binding"/>
    <property type="evidence" value="ECO:0007669"/>
    <property type="project" value="InterPro"/>
</dbReference>
<dbReference type="PANTHER" id="PTHR45168:SF3">
    <property type="entry name" value="DNAJ HEAT SHOCK PROTEIN FAMILY (HSP40) MEMBER B2"/>
    <property type="match status" value="1"/>
</dbReference>
<keyword evidence="5" id="KW-1185">Reference proteome</keyword>
<dbReference type="SMART" id="SM00271">
    <property type="entry name" value="DnaJ"/>
    <property type="match status" value="1"/>
</dbReference>
<name>A0A9Q1I4R2_CONCO</name>
<evidence type="ECO:0000256" key="2">
    <source>
        <dbReference type="SAM" id="MobiDB-lite"/>
    </source>
</evidence>
<dbReference type="PRINTS" id="PR00625">
    <property type="entry name" value="JDOMAIN"/>
</dbReference>
<evidence type="ECO:0000313" key="5">
    <source>
        <dbReference type="Proteomes" id="UP001152803"/>
    </source>
</evidence>
<dbReference type="OrthoDB" id="10250354at2759"/>
<dbReference type="PROSITE" id="PS50076">
    <property type="entry name" value="DNAJ_2"/>
    <property type="match status" value="1"/>
</dbReference>
<organism evidence="4 5">
    <name type="scientific">Conger conger</name>
    <name type="common">Conger eel</name>
    <name type="synonym">Muraena conger</name>
    <dbReference type="NCBI Taxonomy" id="82655"/>
    <lineage>
        <taxon>Eukaryota</taxon>
        <taxon>Metazoa</taxon>
        <taxon>Chordata</taxon>
        <taxon>Craniata</taxon>
        <taxon>Vertebrata</taxon>
        <taxon>Euteleostomi</taxon>
        <taxon>Actinopterygii</taxon>
        <taxon>Neopterygii</taxon>
        <taxon>Teleostei</taxon>
        <taxon>Anguilliformes</taxon>
        <taxon>Congridae</taxon>
        <taxon>Conger</taxon>
    </lineage>
</organism>
<dbReference type="CDD" id="cd06257">
    <property type="entry name" value="DnaJ"/>
    <property type="match status" value="1"/>
</dbReference>
<dbReference type="EMBL" id="JAFJMO010000003">
    <property type="protein sequence ID" value="KAJ8281760.1"/>
    <property type="molecule type" value="Genomic_DNA"/>
</dbReference>
<dbReference type="Pfam" id="PF00226">
    <property type="entry name" value="DnaJ"/>
    <property type="match status" value="1"/>
</dbReference>